<evidence type="ECO:0000313" key="2">
    <source>
        <dbReference type="EMBL" id="KDN61895.1"/>
    </source>
</evidence>
<dbReference type="eggNOG" id="ENOG502RJPX">
    <property type="taxonomic scope" value="Eukaryota"/>
</dbReference>
<sequence length="138" mass="14877">MKVSASLYAMSFAQMGLAVPIPATRSYETAFHLQETGLLIGITRVSIHYTQPVPTVNHAVGYVGYVEKSGSSFNNRPVSPSKNMPPILVLAAPRPLKTAYLQSLSTQLGSRKESVLNLAGDGTPETMEPMTLEKGLEK</sequence>
<dbReference type="OrthoDB" id="4747243at2759"/>
<dbReference type="AlphaFoldDB" id="A0A066X796"/>
<dbReference type="HOGENOM" id="CLU_154005_0_0_1"/>
<protein>
    <submittedName>
        <fullName evidence="2">Uncharacterized protein</fullName>
    </submittedName>
</protein>
<evidence type="ECO:0000256" key="1">
    <source>
        <dbReference type="SAM" id="MobiDB-lite"/>
    </source>
</evidence>
<feature type="region of interest" description="Disordered" evidence="1">
    <location>
        <begin position="117"/>
        <end position="138"/>
    </location>
</feature>
<name>A0A066X796_COLSU</name>
<organism evidence="2 3">
    <name type="scientific">Colletotrichum sublineola</name>
    <name type="common">Sorghum anthracnose fungus</name>
    <dbReference type="NCBI Taxonomy" id="1173701"/>
    <lineage>
        <taxon>Eukaryota</taxon>
        <taxon>Fungi</taxon>
        <taxon>Dikarya</taxon>
        <taxon>Ascomycota</taxon>
        <taxon>Pezizomycotina</taxon>
        <taxon>Sordariomycetes</taxon>
        <taxon>Hypocreomycetidae</taxon>
        <taxon>Glomerellales</taxon>
        <taxon>Glomerellaceae</taxon>
        <taxon>Colletotrichum</taxon>
        <taxon>Colletotrichum graminicola species complex</taxon>
    </lineage>
</organism>
<keyword evidence="3" id="KW-1185">Reference proteome</keyword>
<evidence type="ECO:0000313" key="3">
    <source>
        <dbReference type="Proteomes" id="UP000027238"/>
    </source>
</evidence>
<dbReference type="Proteomes" id="UP000027238">
    <property type="component" value="Unassembled WGS sequence"/>
</dbReference>
<gene>
    <name evidence="2" type="ORF">CSUB01_12573</name>
</gene>
<comment type="caution">
    <text evidence="2">The sequence shown here is derived from an EMBL/GenBank/DDBJ whole genome shotgun (WGS) entry which is preliminary data.</text>
</comment>
<proteinExistence type="predicted"/>
<dbReference type="EMBL" id="JMSE01001375">
    <property type="protein sequence ID" value="KDN61895.1"/>
    <property type="molecule type" value="Genomic_DNA"/>
</dbReference>
<reference evidence="3" key="1">
    <citation type="journal article" date="2014" name="Genome Announc.">
        <title>Draft genome sequence of Colletotrichum sublineola, a destructive pathogen of cultivated sorghum.</title>
        <authorList>
            <person name="Baroncelli R."/>
            <person name="Sanz-Martin J.M."/>
            <person name="Rech G.E."/>
            <person name="Sukno S.A."/>
            <person name="Thon M.R."/>
        </authorList>
    </citation>
    <scope>NUCLEOTIDE SEQUENCE [LARGE SCALE GENOMIC DNA]</scope>
    <source>
        <strain evidence="3">TX430BB</strain>
    </source>
</reference>
<accession>A0A066X796</accession>